<dbReference type="RefSeq" id="WP_011447081.1">
    <property type="nucleotide sequence ID" value="NC_007796.1"/>
</dbReference>
<dbReference type="eggNOG" id="arCOG02395">
    <property type="taxonomic scope" value="Archaea"/>
</dbReference>
<organism evidence="2 3">
    <name type="scientific">Methanospirillum hungatei JF-1 (strain ATCC 27890 / DSM 864 / NBRC 100397 / JF-1)</name>
    <dbReference type="NCBI Taxonomy" id="323259"/>
    <lineage>
        <taxon>Archaea</taxon>
        <taxon>Methanobacteriati</taxon>
        <taxon>Methanobacteriota</taxon>
        <taxon>Stenosarchaea group</taxon>
        <taxon>Methanomicrobia</taxon>
        <taxon>Methanomicrobiales</taxon>
        <taxon>Methanospirillaceae</taxon>
        <taxon>Methanospirillum</taxon>
    </lineage>
</organism>
<dbReference type="Gene3D" id="2.40.50.180">
    <property type="entry name" value="CheA-289, Domain 4"/>
    <property type="match status" value="1"/>
</dbReference>
<dbReference type="AlphaFoldDB" id="Q2FLH7"/>
<dbReference type="GO" id="GO:0005829">
    <property type="term" value="C:cytosol"/>
    <property type="evidence" value="ECO:0007669"/>
    <property type="project" value="TreeGrafter"/>
</dbReference>
<feature type="domain" description="CheW-like" evidence="1">
    <location>
        <begin position="47"/>
        <end position="198"/>
    </location>
</feature>
<gene>
    <name evidence="2" type="ordered locus">Mhun_0003</name>
</gene>
<dbReference type="GO" id="GO:0007165">
    <property type="term" value="P:signal transduction"/>
    <property type="evidence" value="ECO:0007669"/>
    <property type="project" value="InterPro"/>
</dbReference>
<dbReference type="InParanoid" id="Q2FLH7"/>
<proteinExistence type="predicted"/>
<protein>
    <submittedName>
        <fullName evidence="2">CheW protein</fullName>
    </submittedName>
</protein>
<keyword evidence="3" id="KW-1185">Reference proteome</keyword>
<dbReference type="GO" id="GO:0006935">
    <property type="term" value="P:chemotaxis"/>
    <property type="evidence" value="ECO:0007669"/>
    <property type="project" value="InterPro"/>
</dbReference>
<dbReference type="InterPro" id="IPR002545">
    <property type="entry name" value="CheW-lke_dom"/>
</dbReference>
<reference evidence="3" key="1">
    <citation type="journal article" date="2016" name="Stand. Genomic Sci.">
        <title>Complete genome sequence of Methanospirillum hungatei type strain JF1.</title>
        <authorList>
            <person name="Gunsalus R.P."/>
            <person name="Cook L.E."/>
            <person name="Crable B."/>
            <person name="Rohlin L."/>
            <person name="McDonald E."/>
            <person name="Mouttaki H."/>
            <person name="Sieber J.R."/>
            <person name="Poweleit N."/>
            <person name="Zhou H."/>
            <person name="Lapidus A.L."/>
            <person name="Daligault H.E."/>
            <person name="Land M."/>
            <person name="Gilna P."/>
            <person name="Ivanova N."/>
            <person name="Kyrpides N."/>
            <person name="Culley D.E."/>
            <person name="McInerney M.J."/>
        </authorList>
    </citation>
    <scope>NUCLEOTIDE SEQUENCE [LARGE SCALE GENOMIC DNA]</scope>
    <source>
        <strain evidence="3">ATCC 27890 / DSM 864 / NBRC 100397 / JF-1</strain>
    </source>
</reference>
<evidence type="ECO:0000313" key="3">
    <source>
        <dbReference type="Proteomes" id="UP000001941"/>
    </source>
</evidence>
<dbReference type="SUPFAM" id="SSF50341">
    <property type="entry name" value="CheW-like"/>
    <property type="match status" value="1"/>
</dbReference>
<dbReference type="STRING" id="323259.Mhun_0003"/>
<dbReference type="EnsemblBacteria" id="ABD39784">
    <property type="protein sequence ID" value="ABD39784"/>
    <property type="gene ID" value="Mhun_0003"/>
</dbReference>
<dbReference type="KEGG" id="mhu:Mhun_0003"/>
<dbReference type="Pfam" id="PF01584">
    <property type="entry name" value="CheW"/>
    <property type="match status" value="1"/>
</dbReference>
<dbReference type="PANTHER" id="PTHR22617:SF23">
    <property type="entry name" value="CHEMOTAXIS PROTEIN CHEW"/>
    <property type="match status" value="1"/>
</dbReference>
<dbReference type="Gene3D" id="2.30.30.40">
    <property type="entry name" value="SH3 Domains"/>
    <property type="match status" value="1"/>
</dbReference>
<evidence type="ECO:0000259" key="1">
    <source>
        <dbReference type="PROSITE" id="PS50851"/>
    </source>
</evidence>
<dbReference type="InterPro" id="IPR036061">
    <property type="entry name" value="CheW-like_dom_sf"/>
</dbReference>
<dbReference type="SMART" id="SM00260">
    <property type="entry name" value="CheW"/>
    <property type="match status" value="1"/>
</dbReference>
<dbReference type="GeneID" id="3922948"/>
<dbReference type="InterPro" id="IPR039315">
    <property type="entry name" value="CheW"/>
</dbReference>
<sequence length="200" mass="22265">MNKPSIRRGYIMATYSVEAQAAFDEEGPAIQAPVQTTSRIRTKGAGTIQVVEFILGNELFAIDLFDTREVITQTEVTPLPNTPPYLKGIIDLRGMITTIIDLKDLMHITTESSGKKKSRIIVLDRSITEKPIGILVDDVFSVTTYGNEDIDKENTSSQKTHRDILGVIRKKTKTTGEKDKSGLVVWLDIRTMIEKIAAEL</sequence>
<dbReference type="Proteomes" id="UP000001941">
    <property type="component" value="Chromosome"/>
</dbReference>
<dbReference type="PANTHER" id="PTHR22617">
    <property type="entry name" value="CHEMOTAXIS SENSOR HISTIDINE KINASE-RELATED"/>
    <property type="match status" value="1"/>
</dbReference>
<accession>Q2FLH7</accession>
<dbReference type="EMBL" id="CP000254">
    <property type="protein sequence ID" value="ABD39784.1"/>
    <property type="molecule type" value="Genomic_DNA"/>
</dbReference>
<dbReference type="PROSITE" id="PS50851">
    <property type="entry name" value="CHEW"/>
    <property type="match status" value="1"/>
</dbReference>
<evidence type="ECO:0000313" key="2">
    <source>
        <dbReference type="EMBL" id="ABD39784.1"/>
    </source>
</evidence>
<dbReference type="HOGENOM" id="CLU_048995_3_2_2"/>
<name>Q2FLH7_METHJ</name>